<evidence type="ECO:0000256" key="2">
    <source>
        <dbReference type="ARBA" id="ARBA00006727"/>
    </source>
</evidence>
<dbReference type="Gene3D" id="1.20.1250.20">
    <property type="entry name" value="MFS general substrate transporter like domains"/>
    <property type="match status" value="2"/>
</dbReference>
<keyword evidence="3" id="KW-0472">Membrane</keyword>
<feature type="transmembrane region" description="Helical" evidence="3">
    <location>
        <begin position="341"/>
        <end position="364"/>
    </location>
</feature>
<gene>
    <name evidence="5" type="ORF">PAC_18801</name>
</gene>
<comment type="subcellular location">
    <subcellularLocation>
        <location evidence="1">Membrane</location>
        <topology evidence="1">Multi-pass membrane protein</topology>
    </subcellularLocation>
</comment>
<feature type="transmembrane region" description="Helical" evidence="3">
    <location>
        <begin position="250"/>
        <end position="274"/>
    </location>
</feature>
<dbReference type="GO" id="GO:0016020">
    <property type="term" value="C:membrane"/>
    <property type="evidence" value="ECO:0007669"/>
    <property type="project" value="UniProtKB-SubCell"/>
</dbReference>
<reference evidence="5 6" key="1">
    <citation type="submission" date="2016-03" db="EMBL/GenBank/DDBJ databases">
        <authorList>
            <person name="Ploux O."/>
        </authorList>
    </citation>
    <scope>NUCLEOTIDE SEQUENCE [LARGE SCALE GENOMIC DNA]</scope>
    <source>
        <strain evidence="5 6">UAMH 11012</strain>
    </source>
</reference>
<organism evidence="5 6">
    <name type="scientific">Phialocephala subalpina</name>
    <dbReference type="NCBI Taxonomy" id="576137"/>
    <lineage>
        <taxon>Eukaryota</taxon>
        <taxon>Fungi</taxon>
        <taxon>Dikarya</taxon>
        <taxon>Ascomycota</taxon>
        <taxon>Pezizomycotina</taxon>
        <taxon>Leotiomycetes</taxon>
        <taxon>Helotiales</taxon>
        <taxon>Mollisiaceae</taxon>
        <taxon>Phialocephala</taxon>
        <taxon>Phialocephala fortinii species complex</taxon>
    </lineage>
</organism>
<dbReference type="PANTHER" id="PTHR11360">
    <property type="entry name" value="MONOCARBOXYLATE TRANSPORTER"/>
    <property type="match status" value="1"/>
</dbReference>
<keyword evidence="3" id="KW-1133">Transmembrane helix</keyword>
<evidence type="ECO:0000313" key="5">
    <source>
        <dbReference type="EMBL" id="CZR68900.1"/>
    </source>
</evidence>
<feature type="transmembrane region" description="Helical" evidence="3">
    <location>
        <begin position="178"/>
        <end position="198"/>
    </location>
</feature>
<dbReference type="InterPro" id="IPR036259">
    <property type="entry name" value="MFS_trans_sf"/>
</dbReference>
<dbReference type="PANTHER" id="PTHR11360:SF281">
    <property type="entry name" value="ASPYRIDONES EFFLUX PROTEIN APDF-RELATED"/>
    <property type="match status" value="1"/>
</dbReference>
<feature type="transmembrane region" description="Helical" evidence="3">
    <location>
        <begin position="50"/>
        <end position="70"/>
    </location>
</feature>
<evidence type="ECO:0000256" key="3">
    <source>
        <dbReference type="SAM" id="Phobius"/>
    </source>
</evidence>
<sequence>MGPKLVNESLPEEGVKMDHRDSDLEASIETPIEKTPTQVAMDFPDGGLRAWSVAVGAAGVLFCTFGYANAFGVYQEYYQTHQLRHESPSTISWIGSLQIFFLFGGNCFGGPLFDRFGAKVIWPAAVAYVFSVMMTSLCTQYYQFMLAQGVLGGISMGMSMAPAMAATGQYFHKKRGAAIGLAVAGSSLGGVIFPIALSKMVYNESLGFGWSIRILGFIMLALLGPACFAIRARLPPRVSNFFLPSAFKEITYVSLLGASFLMVMGVFMPFFYLPSFAIGKGMSTQLASYIVSILNGASFFGRVIPGVLGDKLGRLNAFAAAAFASGILILCMQAINSNAGIIVFSALYGFCSGAIVSGMSTCLAQIPKDPRNIGTYMGMGMAVSSVAALISPPIDGAIIKQYGGYDQVAIFSGVLVLAGAVVAIWVKHTTGKGVFGKV</sequence>
<feature type="transmembrane region" description="Helical" evidence="3">
    <location>
        <begin position="210"/>
        <end position="230"/>
    </location>
</feature>
<comment type="similarity">
    <text evidence="2">Belongs to the major facilitator superfamily. Monocarboxylate porter (TC 2.A.1.13) family.</text>
</comment>
<evidence type="ECO:0000256" key="1">
    <source>
        <dbReference type="ARBA" id="ARBA00004141"/>
    </source>
</evidence>
<dbReference type="GO" id="GO:0022857">
    <property type="term" value="F:transmembrane transporter activity"/>
    <property type="evidence" value="ECO:0007669"/>
    <property type="project" value="InterPro"/>
</dbReference>
<feature type="transmembrane region" description="Helical" evidence="3">
    <location>
        <begin position="315"/>
        <end position="335"/>
    </location>
</feature>
<evidence type="ECO:0000313" key="6">
    <source>
        <dbReference type="Proteomes" id="UP000184330"/>
    </source>
</evidence>
<dbReference type="OrthoDB" id="6499973at2759"/>
<dbReference type="InterPro" id="IPR050327">
    <property type="entry name" value="Proton-linked_MCT"/>
</dbReference>
<dbReference type="AlphaFoldDB" id="A0A1L7XV88"/>
<feature type="transmembrane region" description="Helical" evidence="3">
    <location>
        <begin position="406"/>
        <end position="426"/>
    </location>
</feature>
<name>A0A1L7XV88_9HELO</name>
<feature type="transmembrane region" description="Helical" evidence="3">
    <location>
        <begin position="90"/>
        <end position="108"/>
    </location>
</feature>
<feature type="transmembrane region" description="Helical" evidence="3">
    <location>
        <begin position="286"/>
        <end position="308"/>
    </location>
</feature>
<keyword evidence="3" id="KW-0812">Transmembrane</keyword>
<proteinExistence type="inferred from homology"/>
<dbReference type="InterPro" id="IPR020846">
    <property type="entry name" value="MFS_dom"/>
</dbReference>
<dbReference type="Proteomes" id="UP000184330">
    <property type="component" value="Unassembled WGS sequence"/>
</dbReference>
<accession>A0A1L7XV88</accession>
<feature type="domain" description="Major facilitator superfamily (MFS) profile" evidence="4">
    <location>
        <begin position="52"/>
        <end position="431"/>
    </location>
</feature>
<protein>
    <submittedName>
        <fullName evidence="5">Related to monocarboxylate transporter</fullName>
    </submittedName>
</protein>
<feature type="transmembrane region" description="Helical" evidence="3">
    <location>
        <begin position="148"/>
        <end position="166"/>
    </location>
</feature>
<dbReference type="CDD" id="cd17352">
    <property type="entry name" value="MFS_MCT_SLC16"/>
    <property type="match status" value="1"/>
</dbReference>
<dbReference type="EMBL" id="FJOG01000061">
    <property type="protein sequence ID" value="CZR68900.1"/>
    <property type="molecule type" value="Genomic_DNA"/>
</dbReference>
<evidence type="ECO:0000259" key="4">
    <source>
        <dbReference type="PROSITE" id="PS50850"/>
    </source>
</evidence>
<dbReference type="PROSITE" id="PS50850">
    <property type="entry name" value="MFS"/>
    <property type="match status" value="1"/>
</dbReference>
<keyword evidence="6" id="KW-1185">Reference proteome</keyword>
<feature type="transmembrane region" description="Helical" evidence="3">
    <location>
        <begin position="376"/>
        <end position="394"/>
    </location>
</feature>
<dbReference type="InterPro" id="IPR011701">
    <property type="entry name" value="MFS"/>
</dbReference>
<dbReference type="Pfam" id="PF07690">
    <property type="entry name" value="MFS_1"/>
    <property type="match status" value="1"/>
</dbReference>
<dbReference type="SUPFAM" id="SSF103473">
    <property type="entry name" value="MFS general substrate transporter"/>
    <property type="match status" value="1"/>
</dbReference>